<dbReference type="STRING" id="1212491.LFA_2449"/>
<reference evidence="3" key="1">
    <citation type="submission" date="2014-09" db="EMBL/GenBank/DDBJ databases">
        <authorList>
            <person name="Gomez-Valero L."/>
        </authorList>
    </citation>
    <scope>NUCLEOTIDE SEQUENCE [LARGE SCALE GENOMIC DNA]</scope>
    <source>
        <strain evidence="3">ATCC700992</strain>
    </source>
</reference>
<dbReference type="InterPro" id="IPR022293">
    <property type="entry name" value="Integrating-conj_element"/>
</dbReference>
<dbReference type="AlphaFoldDB" id="A0A098G747"/>
<evidence type="ECO:0000313" key="2">
    <source>
        <dbReference type="EMBL" id="CEG57821.1"/>
    </source>
</evidence>
<protein>
    <recommendedName>
        <fullName evidence="4">Bile acid beta-glucosidase</fullName>
    </recommendedName>
</protein>
<keyword evidence="1" id="KW-0732">Signal</keyword>
<organism evidence="2 3">
    <name type="scientific">Legionella fallonii LLAP-10</name>
    <dbReference type="NCBI Taxonomy" id="1212491"/>
    <lineage>
        <taxon>Bacteria</taxon>
        <taxon>Pseudomonadati</taxon>
        <taxon>Pseudomonadota</taxon>
        <taxon>Gammaproteobacteria</taxon>
        <taxon>Legionellales</taxon>
        <taxon>Legionellaceae</taxon>
        <taxon>Legionella</taxon>
    </lineage>
</organism>
<dbReference type="EMBL" id="LN614827">
    <property type="protein sequence ID" value="CEG57821.1"/>
    <property type="molecule type" value="Genomic_DNA"/>
</dbReference>
<dbReference type="KEGG" id="lfa:LFA_2449"/>
<dbReference type="Proteomes" id="UP000032430">
    <property type="component" value="Chromosome I"/>
</dbReference>
<dbReference type="RefSeq" id="WP_045096247.1">
    <property type="nucleotide sequence ID" value="NZ_LN614827.1"/>
</dbReference>
<name>A0A098G747_9GAMM</name>
<feature type="signal peptide" evidence="1">
    <location>
        <begin position="1"/>
        <end position="19"/>
    </location>
</feature>
<accession>A0A098G747</accession>
<evidence type="ECO:0000256" key="1">
    <source>
        <dbReference type="SAM" id="SignalP"/>
    </source>
</evidence>
<sequence>MFKQTVLTLTLLSTHTVHAELNIPGINTQPLNTQPLNTQSAQDQTLARAGLTVNNDDLTLEQDVNKLKLNEQQLHEAKVWELTLEEEKRYVFLMKNRSKIYYQGLRQTPLDILGLNARNEDERNHFAELAAAQEAQKVSKNIAWNNAFYKAYNKLFANVPVVGDFDPSPYSPYAHKSVQLNQGDILYLFMKPDEAVKTILMILTEAIENTPDTRLHLMLLDSDDLSIQLWANKHQIPQHLINSGRLTLNHGDLNYQSLKANKKTTPLLLLSKNGSSSVVDLGRF</sequence>
<evidence type="ECO:0008006" key="4">
    <source>
        <dbReference type="Google" id="ProtNLM"/>
    </source>
</evidence>
<dbReference type="OrthoDB" id="8442378at2"/>
<feature type="chain" id="PRO_5001935511" description="Bile acid beta-glucosidase" evidence="1">
    <location>
        <begin position="20"/>
        <end position="284"/>
    </location>
</feature>
<evidence type="ECO:0000313" key="3">
    <source>
        <dbReference type="Proteomes" id="UP000032430"/>
    </source>
</evidence>
<proteinExistence type="predicted"/>
<gene>
    <name evidence="2" type="ORF">LFA_2449</name>
</gene>
<keyword evidence="3" id="KW-1185">Reference proteome</keyword>
<dbReference type="NCBIfam" id="TIGR03759">
    <property type="entry name" value="conj_TIGR03759"/>
    <property type="match status" value="1"/>
</dbReference>
<dbReference type="HOGENOM" id="CLU_975895_0_0_6"/>